<sequence>MPKLILVAHDLSVEADVAVRRAAQLAAEHDAEVCLLHVIKSSPTAELLGRTRQTAEAALRDSAQAAGLQRCELLIGEGLPATVIASTAEEMQADLLVTGAHHPQVVEHFDGTTLEQILRCCRVPALLALDDQLQPYQRVLSALDFSVAACNAWRAACCWLPPHSELLAVHAYDTGSDNRRVQERLEEQQALLEQLMQDECAQVGEALPHRKSLVSSLNIRVLLDQSLADWQPQLLVLGSRGRAALQQALLGSTARYYLRRPPCDLLVSA</sequence>
<evidence type="ECO:0000256" key="1">
    <source>
        <dbReference type="ARBA" id="ARBA00008791"/>
    </source>
</evidence>
<accession>A0A024HQD1</accession>
<dbReference type="SUPFAM" id="SSF52402">
    <property type="entry name" value="Adenine nucleotide alpha hydrolases-like"/>
    <property type="match status" value="2"/>
</dbReference>
<name>A0A024HQD1_PSEKB</name>
<evidence type="ECO:0000313" key="3">
    <source>
        <dbReference type="EMBL" id="CDF86648.1"/>
    </source>
</evidence>
<protein>
    <recommendedName>
        <fullName evidence="2">UspA domain-containing protein</fullName>
    </recommendedName>
</protein>
<dbReference type="InterPro" id="IPR014729">
    <property type="entry name" value="Rossmann-like_a/b/a_fold"/>
</dbReference>
<proteinExistence type="inferred from homology"/>
<comment type="similarity">
    <text evidence="1">Belongs to the universal stress protein A family.</text>
</comment>
<dbReference type="PANTHER" id="PTHR46268">
    <property type="entry name" value="STRESS RESPONSE PROTEIN NHAX"/>
    <property type="match status" value="1"/>
</dbReference>
<evidence type="ECO:0000313" key="4">
    <source>
        <dbReference type="Proteomes" id="UP000025241"/>
    </source>
</evidence>
<dbReference type="Proteomes" id="UP000025241">
    <property type="component" value="Chromosome I"/>
</dbReference>
<dbReference type="CDD" id="cd00293">
    <property type="entry name" value="USP-like"/>
    <property type="match status" value="2"/>
</dbReference>
<dbReference type="PRINTS" id="PR01438">
    <property type="entry name" value="UNVRSLSTRESS"/>
</dbReference>
<dbReference type="RefSeq" id="WP_043255897.1">
    <property type="nucleotide sequence ID" value="NZ_HG322950.1"/>
</dbReference>
<dbReference type="eggNOG" id="COG0589">
    <property type="taxonomic scope" value="Bacteria"/>
</dbReference>
<dbReference type="PANTHER" id="PTHR46268:SF6">
    <property type="entry name" value="UNIVERSAL STRESS PROTEIN UP12"/>
    <property type="match status" value="1"/>
</dbReference>
<feature type="domain" description="UspA" evidence="2">
    <location>
        <begin position="3"/>
        <end position="127"/>
    </location>
</feature>
<organism evidence="3 4">
    <name type="scientific">Pseudomonas knackmussii (strain DSM 6978 / CCUG 54928 / LMG 23759 / B13)</name>
    <dbReference type="NCBI Taxonomy" id="1301098"/>
    <lineage>
        <taxon>Bacteria</taxon>
        <taxon>Pseudomonadati</taxon>
        <taxon>Pseudomonadota</taxon>
        <taxon>Gammaproteobacteria</taxon>
        <taxon>Pseudomonadales</taxon>
        <taxon>Pseudomonadaceae</taxon>
        <taxon>Pseudomonas</taxon>
    </lineage>
</organism>
<dbReference type="PATRIC" id="fig|1301098.3.peg.5319"/>
<dbReference type="InterPro" id="IPR006016">
    <property type="entry name" value="UspA"/>
</dbReference>
<dbReference type="OrthoDB" id="9792500at2"/>
<reference evidence="3 4" key="2">
    <citation type="submission" date="2014-05" db="EMBL/GenBank/DDBJ databases">
        <title>Genome sequence of the 3-chlorobenzoate degrading bacterium Pseudomonas knackmussii B13 shows multiple evidence for horizontal gene transfer.</title>
        <authorList>
            <person name="Miyazaki R."/>
            <person name="Bertelli C."/>
            <person name="Falquet L."/>
            <person name="Robinson-Rechavi M."/>
            <person name="Gharib W."/>
            <person name="Roy S."/>
            <person name="Van der Meer J.R."/>
        </authorList>
    </citation>
    <scope>NUCLEOTIDE SEQUENCE [LARGE SCALE GENOMIC DNA]</scope>
    <source>
        <strain evidence="3 4">B13</strain>
    </source>
</reference>
<reference evidence="3 4" key="1">
    <citation type="submission" date="2013-03" db="EMBL/GenBank/DDBJ databases">
        <authorList>
            <person name="Linke B."/>
        </authorList>
    </citation>
    <scope>NUCLEOTIDE SEQUENCE [LARGE SCALE GENOMIC DNA]</scope>
    <source>
        <strain evidence="3 4">B13</strain>
    </source>
</reference>
<evidence type="ECO:0000259" key="2">
    <source>
        <dbReference type="Pfam" id="PF00582"/>
    </source>
</evidence>
<dbReference type="Gene3D" id="3.40.50.620">
    <property type="entry name" value="HUPs"/>
    <property type="match status" value="2"/>
</dbReference>
<dbReference type="STRING" id="1301098.PKB_5336"/>
<dbReference type="AlphaFoldDB" id="A0A024HQD1"/>
<dbReference type="HOGENOM" id="CLU_049301_2_1_6"/>
<dbReference type="KEGG" id="pkc:PKB_5336"/>
<keyword evidence="4" id="KW-1185">Reference proteome</keyword>
<dbReference type="EMBL" id="HG322950">
    <property type="protein sequence ID" value="CDF86648.1"/>
    <property type="molecule type" value="Genomic_DNA"/>
</dbReference>
<dbReference type="Pfam" id="PF00582">
    <property type="entry name" value="Usp"/>
    <property type="match status" value="2"/>
</dbReference>
<feature type="domain" description="UspA" evidence="2">
    <location>
        <begin position="136"/>
        <end position="267"/>
    </location>
</feature>
<dbReference type="InterPro" id="IPR006015">
    <property type="entry name" value="Universal_stress_UspA"/>
</dbReference>
<gene>
    <name evidence="3" type="ORF">PKB_5336</name>
</gene>